<sequence length="76" mass="8783">MEIPQGARKTKMEMETRTIYLALALALLIGKKTSGHRTADERELQSNPRQQQVRKLMRRRKNKGVLQNVQQPIALD</sequence>
<accession>A0A811N9Y7</accession>
<evidence type="ECO:0000256" key="1">
    <source>
        <dbReference type="SAM" id="MobiDB-lite"/>
    </source>
</evidence>
<feature type="compositionally biased region" description="Polar residues" evidence="1">
    <location>
        <begin position="65"/>
        <end position="76"/>
    </location>
</feature>
<organism evidence="2 3">
    <name type="scientific">Miscanthus lutarioriparius</name>
    <dbReference type="NCBI Taxonomy" id="422564"/>
    <lineage>
        <taxon>Eukaryota</taxon>
        <taxon>Viridiplantae</taxon>
        <taxon>Streptophyta</taxon>
        <taxon>Embryophyta</taxon>
        <taxon>Tracheophyta</taxon>
        <taxon>Spermatophyta</taxon>
        <taxon>Magnoliopsida</taxon>
        <taxon>Liliopsida</taxon>
        <taxon>Poales</taxon>
        <taxon>Poaceae</taxon>
        <taxon>PACMAD clade</taxon>
        <taxon>Panicoideae</taxon>
        <taxon>Andropogonodae</taxon>
        <taxon>Andropogoneae</taxon>
        <taxon>Saccharinae</taxon>
        <taxon>Miscanthus</taxon>
    </lineage>
</organism>
<reference evidence="2" key="1">
    <citation type="submission" date="2020-10" db="EMBL/GenBank/DDBJ databases">
        <authorList>
            <person name="Han B."/>
            <person name="Lu T."/>
            <person name="Zhao Q."/>
            <person name="Huang X."/>
            <person name="Zhao Y."/>
        </authorList>
    </citation>
    <scope>NUCLEOTIDE SEQUENCE</scope>
</reference>
<dbReference type="Proteomes" id="UP000604825">
    <property type="component" value="Unassembled WGS sequence"/>
</dbReference>
<name>A0A811N9Y7_9POAL</name>
<keyword evidence="3" id="KW-1185">Reference proteome</keyword>
<comment type="caution">
    <text evidence="2">The sequence shown here is derived from an EMBL/GenBank/DDBJ whole genome shotgun (WGS) entry which is preliminary data.</text>
</comment>
<evidence type="ECO:0000313" key="3">
    <source>
        <dbReference type="Proteomes" id="UP000604825"/>
    </source>
</evidence>
<gene>
    <name evidence="2" type="ORF">NCGR_LOCUS16165</name>
</gene>
<proteinExistence type="predicted"/>
<dbReference type="EMBL" id="CAJGYO010000004">
    <property type="protein sequence ID" value="CAD6223776.1"/>
    <property type="molecule type" value="Genomic_DNA"/>
</dbReference>
<protein>
    <submittedName>
        <fullName evidence="2">Uncharacterized protein</fullName>
    </submittedName>
</protein>
<dbReference type="AlphaFoldDB" id="A0A811N9Y7"/>
<feature type="region of interest" description="Disordered" evidence="1">
    <location>
        <begin position="34"/>
        <end position="76"/>
    </location>
</feature>
<evidence type="ECO:0000313" key="2">
    <source>
        <dbReference type="EMBL" id="CAD6223776.1"/>
    </source>
</evidence>